<proteinExistence type="predicted"/>
<organism evidence="1 2">
    <name type="scientific">Nonomuraea jabiensis</name>
    <dbReference type="NCBI Taxonomy" id="882448"/>
    <lineage>
        <taxon>Bacteria</taxon>
        <taxon>Bacillati</taxon>
        <taxon>Actinomycetota</taxon>
        <taxon>Actinomycetes</taxon>
        <taxon>Streptosporangiales</taxon>
        <taxon>Streptosporangiaceae</taxon>
        <taxon>Nonomuraea</taxon>
    </lineage>
</organism>
<accession>A0A7W9G172</accession>
<sequence length="475" mass="51513">MTETPESGEIDLGDITLGQSFLTVYEHLRPFAAPVTRDLKRRDADALLRSYLEPGCFPEAVRRLTVRHLLVLVGEQETGKRLGAIALLSRMSLAESTITVLSPAGGAADLLSRTEYEPGRAYLLHDWIAESTDRIELLNLARKLAELGSYLVITRNGAPSQAAEVEQAWSAPEPGELFDLCLRAYGVRAGHSPEELTRARDLALTLPTPAEVVRLAGRLVGDDEPSGEDVAAWFDTKPLLHEVREVAALAFLHGVGGPVFERQFARLERICQAQERRVPRVSHPLVAREEGRVAFRVPRHRGQVLAELSGRYGFWLWQPLREWVRSLAWEGADVRTRAAEGVALLAAYSLKDAQLEFLDVWARGGNAERLAAGDALSYMCADDTLATEALRIALDWTADPLDPRATAAAVALGGGLSLRYPADAARRLRRLESGGGPSAGVAGRALALLAEHAGRCHDARGGTVTALPATLATDA</sequence>
<reference evidence="1 2" key="1">
    <citation type="submission" date="2020-08" db="EMBL/GenBank/DDBJ databases">
        <title>Sequencing the genomes of 1000 actinobacteria strains.</title>
        <authorList>
            <person name="Klenk H.-P."/>
        </authorList>
    </citation>
    <scope>NUCLEOTIDE SEQUENCE [LARGE SCALE GENOMIC DNA]</scope>
    <source>
        <strain evidence="1 2">DSM 45507</strain>
    </source>
</reference>
<keyword evidence="2" id="KW-1185">Reference proteome</keyword>
<evidence type="ECO:0000313" key="1">
    <source>
        <dbReference type="EMBL" id="MBB5775251.1"/>
    </source>
</evidence>
<comment type="caution">
    <text evidence="1">The sequence shown here is derived from an EMBL/GenBank/DDBJ whole genome shotgun (WGS) entry which is preliminary data.</text>
</comment>
<protein>
    <submittedName>
        <fullName evidence="1">Uncharacterized protein</fullName>
    </submittedName>
</protein>
<dbReference type="RefSeq" id="WP_185068966.1">
    <property type="nucleotide sequence ID" value="NZ_JACHMB010000001.1"/>
</dbReference>
<dbReference type="AlphaFoldDB" id="A0A7W9G172"/>
<evidence type="ECO:0000313" key="2">
    <source>
        <dbReference type="Proteomes" id="UP000579153"/>
    </source>
</evidence>
<name>A0A7W9G172_9ACTN</name>
<dbReference type="Proteomes" id="UP000579153">
    <property type="component" value="Unassembled WGS sequence"/>
</dbReference>
<gene>
    <name evidence="1" type="ORF">HD596_002007</name>
</gene>
<dbReference type="EMBL" id="JACHMB010000001">
    <property type="protein sequence ID" value="MBB5775251.1"/>
    <property type="molecule type" value="Genomic_DNA"/>
</dbReference>